<keyword evidence="2" id="KW-1133">Transmembrane helix</keyword>
<keyword evidence="4" id="KW-1185">Reference proteome</keyword>
<dbReference type="Proteomes" id="UP000466794">
    <property type="component" value="Unassembled WGS sequence"/>
</dbReference>
<keyword evidence="2" id="KW-0472">Membrane</keyword>
<feature type="region of interest" description="Disordered" evidence="1">
    <location>
        <begin position="1"/>
        <end position="24"/>
    </location>
</feature>
<protein>
    <recommendedName>
        <fullName evidence="5">Integral membrane protein</fullName>
    </recommendedName>
</protein>
<sequence length="169" mass="17996">MNAVLAPRNPRRSTRIARRSETKPTTGRALRVAVRTVATLTAADALIQAALAGRFLAGNFDALGLHAANTSVLAALTVTLLAVVAVRSRRERGPWWPAAAVLALVATEGLQAWLAQLDYLELHVPLGVGIIASLILVTRWAWREADSREPEFPSRSTSAPATTSGAEAQ</sequence>
<evidence type="ECO:0000256" key="1">
    <source>
        <dbReference type="SAM" id="MobiDB-lite"/>
    </source>
</evidence>
<evidence type="ECO:0000256" key="2">
    <source>
        <dbReference type="SAM" id="Phobius"/>
    </source>
</evidence>
<evidence type="ECO:0000313" key="3">
    <source>
        <dbReference type="EMBL" id="MVU78277.1"/>
    </source>
</evidence>
<feature type="compositionally biased region" description="Low complexity" evidence="1">
    <location>
        <begin position="154"/>
        <end position="169"/>
    </location>
</feature>
<reference evidence="3 4" key="1">
    <citation type="submission" date="2019-12" db="EMBL/GenBank/DDBJ databases">
        <title>Nocardia sp. nov. ET3-3 isolated from soil.</title>
        <authorList>
            <person name="Kanchanasin P."/>
            <person name="Tanasupawat S."/>
            <person name="Yuki M."/>
            <person name="Kudo T."/>
        </authorList>
    </citation>
    <scope>NUCLEOTIDE SEQUENCE [LARGE SCALE GENOMIC DNA]</scope>
    <source>
        <strain evidence="3 4">ET3-3</strain>
    </source>
</reference>
<name>A0A7K1UVE0_9NOCA</name>
<proteinExistence type="predicted"/>
<feature type="transmembrane region" description="Helical" evidence="2">
    <location>
        <begin position="122"/>
        <end position="142"/>
    </location>
</feature>
<dbReference type="AlphaFoldDB" id="A0A7K1UVE0"/>
<evidence type="ECO:0000313" key="4">
    <source>
        <dbReference type="Proteomes" id="UP000466794"/>
    </source>
</evidence>
<gene>
    <name evidence="3" type="ORF">GPX89_13610</name>
</gene>
<feature type="transmembrane region" description="Helical" evidence="2">
    <location>
        <begin position="63"/>
        <end position="86"/>
    </location>
</feature>
<dbReference type="EMBL" id="WRPP01000002">
    <property type="protein sequence ID" value="MVU78277.1"/>
    <property type="molecule type" value="Genomic_DNA"/>
</dbReference>
<organism evidence="3 4">
    <name type="scientific">Nocardia terrae</name>
    <dbReference type="NCBI Taxonomy" id="2675851"/>
    <lineage>
        <taxon>Bacteria</taxon>
        <taxon>Bacillati</taxon>
        <taxon>Actinomycetota</taxon>
        <taxon>Actinomycetes</taxon>
        <taxon>Mycobacteriales</taxon>
        <taxon>Nocardiaceae</taxon>
        <taxon>Nocardia</taxon>
    </lineage>
</organism>
<dbReference type="RefSeq" id="WP_157387806.1">
    <property type="nucleotide sequence ID" value="NZ_WRPP01000002.1"/>
</dbReference>
<keyword evidence="2" id="KW-0812">Transmembrane</keyword>
<accession>A0A7K1UVE0</accession>
<feature type="region of interest" description="Disordered" evidence="1">
    <location>
        <begin position="147"/>
        <end position="169"/>
    </location>
</feature>
<evidence type="ECO:0008006" key="5">
    <source>
        <dbReference type="Google" id="ProtNLM"/>
    </source>
</evidence>
<comment type="caution">
    <text evidence="3">The sequence shown here is derived from an EMBL/GenBank/DDBJ whole genome shotgun (WGS) entry which is preliminary data.</text>
</comment>
<feature type="transmembrane region" description="Helical" evidence="2">
    <location>
        <begin position="98"/>
        <end position="116"/>
    </location>
</feature>